<dbReference type="AlphaFoldDB" id="A0A8R7U1U8"/>
<dbReference type="EnsemblPlants" id="TuG1812G0300005816.01.T01">
    <property type="protein sequence ID" value="TuG1812G0300005816.01.T01.cds286142"/>
    <property type="gene ID" value="TuG1812G0300005816.01"/>
</dbReference>
<reference evidence="1" key="3">
    <citation type="submission" date="2022-06" db="UniProtKB">
        <authorList>
            <consortium name="EnsemblPlants"/>
        </authorList>
    </citation>
    <scope>IDENTIFICATION</scope>
</reference>
<reference evidence="1" key="2">
    <citation type="submission" date="2018-03" db="EMBL/GenBank/DDBJ databases">
        <title>The Triticum urartu genome reveals the dynamic nature of wheat genome evolution.</title>
        <authorList>
            <person name="Ling H."/>
            <person name="Ma B."/>
            <person name="Shi X."/>
            <person name="Liu H."/>
            <person name="Dong L."/>
            <person name="Sun H."/>
            <person name="Cao Y."/>
            <person name="Gao Q."/>
            <person name="Zheng S."/>
            <person name="Li Y."/>
            <person name="Yu Y."/>
            <person name="Du H."/>
            <person name="Qi M."/>
            <person name="Li Y."/>
            <person name="Yu H."/>
            <person name="Cui Y."/>
            <person name="Wang N."/>
            <person name="Chen C."/>
            <person name="Wu H."/>
            <person name="Zhao Y."/>
            <person name="Zhang J."/>
            <person name="Li Y."/>
            <person name="Zhou W."/>
            <person name="Zhang B."/>
            <person name="Hu W."/>
            <person name="Eijk M."/>
            <person name="Tang J."/>
            <person name="Witsenboer H."/>
            <person name="Zhao S."/>
            <person name="Li Z."/>
            <person name="Zhang A."/>
            <person name="Wang D."/>
            <person name="Liang C."/>
        </authorList>
    </citation>
    <scope>NUCLEOTIDE SEQUENCE [LARGE SCALE GENOMIC DNA]</scope>
    <source>
        <strain evidence="1">cv. G1812</strain>
    </source>
</reference>
<dbReference type="EnsemblPlants" id="TuG1812G0300005816.01.T02">
    <property type="protein sequence ID" value="TuG1812G0300005816.01.T02.cds286142"/>
    <property type="gene ID" value="TuG1812G0300005816.01"/>
</dbReference>
<proteinExistence type="predicted"/>
<evidence type="ECO:0000313" key="1">
    <source>
        <dbReference type="EnsemblPlants" id="TuG1812G0300005816.01.T02.cds286142"/>
    </source>
</evidence>
<name>A0A8R7U1U8_TRIUA</name>
<dbReference type="Gramene" id="TuG1812G0300005816.01.T02">
    <property type="protein sequence ID" value="TuG1812G0300005816.01.T02.cds286142"/>
    <property type="gene ID" value="TuG1812G0300005816.01"/>
</dbReference>
<dbReference type="Gramene" id="TuG1812G0300005816.01.T01">
    <property type="protein sequence ID" value="TuG1812G0300005816.01.T01.cds286142"/>
    <property type="gene ID" value="TuG1812G0300005816.01"/>
</dbReference>
<reference evidence="2" key="1">
    <citation type="journal article" date="2013" name="Nature">
        <title>Draft genome of the wheat A-genome progenitor Triticum urartu.</title>
        <authorList>
            <person name="Ling H.Q."/>
            <person name="Zhao S."/>
            <person name="Liu D."/>
            <person name="Wang J."/>
            <person name="Sun H."/>
            <person name="Zhang C."/>
            <person name="Fan H."/>
            <person name="Li D."/>
            <person name="Dong L."/>
            <person name="Tao Y."/>
            <person name="Gao C."/>
            <person name="Wu H."/>
            <person name="Li Y."/>
            <person name="Cui Y."/>
            <person name="Guo X."/>
            <person name="Zheng S."/>
            <person name="Wang B."/>
            <person name="Yu K."/>
            <person name="Liang Q."/>
            <person name="Yang W."/>
            <person name="Lou X."/>
            <person name="Chen J."/>
            <person name="Feng M."/>
            <person name="Jian J."/>
            <person name="Zhang X."/>
            <person name="Luo G."/>
            <person name="Jiang Y."/>
            <person name="Liu J."/>
            <person name="Wang Z."/>
            <person name="Sha Y."/>
            <person name="Zhang B."/>
            <person name="Wu H."/>
            <person name="Tang D."/>
            <person name="Shen Q."/>
            <person name="Xue P."/>
            <person name="Zou S."/>
            <person name="Wang X."/>
            <person name="Liu X."/>
            <person name="Wang F."/>
            <person name="Yang Y."/>
            <person name="An X."/>
            <person name="Dong Z."/>
            <person name="Zhang K."/>
            <person name="Zhang X."/>
            <person name="Luo M.C."/>
            <person name="Dvorak J."/>
            <person name="Tong Y."/>
            <person name="Wang J."/>
            <person name="Yang H."/>
            <person name="Li Z."/>
            <person name="Wang D."/>
            <person name="Zhang A."/>
            <person name="Wang J."/>
        </authorList>
    </citation>
    <scope>NUCLEOTIDE SEQUENCE</scope>
    <source>
        <strain evidence="2">cv. G1812</strain>
    </source>
</reference>
<sequence length="59" mass="6757">MRALKTMTSMSFSWFCFVVGEVLNYNYQCIFFLKDAVTCKARQIEAKTAGRSECAIFSI</sequence>
<accession>A0A8R7U1U8</accession>
<keyword evidence="2" id="KW-1185">Reference proteome</keyword>
<evidence type="ECO:0000313" key="2">
    <source>
        <dbReference type="Proteomes" id="UP000015106"/>
    </source>
</evidence>
<protein>
    <submittedName>
        <fullName evidence="1">Uncharacterized protein</fullName>
    </submittedName>
</protein>
<dbReference type="Proteomes" id="UP000015106">
    <property type="component" value="Chromosome 3"/>
</dbReference>
<organism evidence="1 2">
    <name type="scientific">Triticum urartu</name>
    <name type="common">Red wild einkorn</name>
    <name type="synonym">Crithodium urartu</name>
    <dbReference type="NCBI Taxonomy" id="4572"/>
    <lineage>
        <taxon>Eukaryota</taxon>
        <taxon>Viridiplantae</taxon>
        <taxon>Streptophyta</taxon>
        <taxon>Embryophyta</taxon>
        <taxon>Tracheophyta</taxon>
        <taxon>Spermatophyta</taxon>
        <taxon>Magnoliopsida</taxon>
        <taxon>Liliopsida</taxon>
        <taxon>Poales</taxon>
        <taxon>Poaceae</taxon>
        <taxon>BOP clade</taxon>
        <taxon>Pooideae</taxon>
        <taxon>Triticodae</taxon>
        <taxon>Triticeae</taxon>
        <taxon>Triticinae</taxon>
        <taxon>Triticum</taxon>
    </lineage>
</organism>